<accession>A0ABS6BTN3</accession>
<dbReference type="PROSITE" id="PS00371">
    <property type="entry name" value="PTS_EIIA_TYPE_1_HIS"/>
    <property type="match status" value="1"/>
</dbReference>
<dbReference type="PROSITE" id="PS51093">
    <property type="entry name" value="PTS_EIIA_TYPE_1"/>
    <property type="match status" value="1"/>
</dbReference>
<dbReference type="Proteomes" id="UP000776252">
    <property type="component" value="Unassembled WGS sequence"/>
</dbReference>
<keyword evidence="1" id="KW-0598">Phosphotransferase system</keyword>
<evidence type="ECO:0000256" key="1">
    <source>
        <dbReference type="ARBA" id="ARBA00022683"/>
    </source>
</evidence>
<dbReference type="InterPro" id="IPR050890">
    <property type="entry name" value="PTS_EIIA_component"/>
</dbReference>
<keyword evidence="4" id="KW-0762">Sugar transport</keyword>
<keyword evidence="2" id="KW-0808">Transferase</keyword>
<evidence type="ECO:0000313" key="4">
    <source>
        <dbReference type="EMBL" id="MBU3160278.1"/>
    </source>
</evidence>
<evidence type="ECO:0000259" key="3">
    <source>
        <dbReference type="PROSITE" id="PS51093"/>
    </source>
</evidence>
<evidence type="ECO:0000256" key="2">
    <source>
        <dbReference type="ARBA" id="ARBA00022777"/>
    </source>
</evidence>
<keyword evidence="4" id="KW-0813">Transport</keyword>
<dbReference type="InterPro" id="IPR001127">
    <property type="entry name" value="PTS_EIIA_1_perm"/>
</dbReference>
<dbReference type="NCBIfam" id="TIGR00830">
    <property type="entry name" value="PTBA"/>
    <property type="match status" value="1"/>
</dbReference>
<dbReference type="Pfam" id="PF00358">
    <property type="entry name" value="PTS_EIIA_1"/>
    <property type="match status" value="1"/>
</dbReference>
<keyword evidence="5" id="KW-1185">Reference proteome</keyword>
<reference evidence="4 5" key="1">
    <citation type="submission" date="2021-06" db="EMBL/GenBank/DDBJ databases">
        <title>Clostridia strains as spoilage organisms.</title>
        <authorList>
            <person name="Wambui J."/>
            <person name="Stephan R."/>
            <person name="Stevens M.J.A."/>
        </authorList>
    </citation>
    <scope>NUCLEOTIDE SEQUENCE [LARGE SCALE GENOMIC DNA]</scope>
    <source>
        <strain evidence="4 5">DSM 14204</strain>
    </source>
</reference>
<gene>
    <name evidence="4" type="ORF">KPL37_11020</name>
</gene>
<comment type="caution">
    <text evidence="4">The sequence shown here is derived from an EMBL/GenBank/DDBJ whole genome shotgun (WGS) entry which is preliminary data.</text>
</comment>
<dbReference type="PANTHER" id="PTHR45008">
    <property type="entry name" value="PTS SYSTEM GLUCOSE-SPECIFIC EIIA COMPONENT"/>
    <property type="match status" value="1"/>
</dbReference>
<feature type="domain" description="PTS EIIA type-1" evidence="3">
    <location>
        <begin position="50"/>
        <end position="154"/>
    </location>
</feature>
<proteinExistence type="predicted"/>
<name>A0ABS6BTN3_9CLOT</name>
<evidence type="ECO:0000313" key="5">
    <source>
        <dbReference type="Proteomes" id="UP000776252"/>
    </source>
</evidence>
<dbReference type="PANTHER" id="PTHR45008:SF1">
    <property type="entry name" value="PTS SYSTEM GLUCOSE-SPECIFIC EIIA COMPONENT"/>
    <property type="match status" value="1"/>
</dbReference>
<dbReference type="RefSeq" id="WP_216149274.1">
    <property type="nucleotide sequence ID" value="NZ_JAHLDV010000023.1"/>
</dbReference>
<sequence>MFNKIKAFMSNDQSDTHKGKVQEVKKNEEKSETFIIPISGEVISLEDVADEVFSQRMMGDGFAIEPENGDLFSPVDGVITSVFPTKHAISIKSNNGVDILIHFGLDTVNLKGEGFDVYVEQGDLVKAGDRLLKVNIEEIKDKVPSIVVLIVFIELNGKSFSYNLGKVKAKDKNVIIIK</sequence>
<dbReference type="EMBL" id="JAHLDV010000023">
    <property type="protein sequence ID" value="MBU3160278.1"/>
    <property type="molecule type" value="Genomic_DNA"/>
</dbReference>
<protein>
    <submittedName>
        <fullName evidence="4">PTS glucose transporter subunit IIA</fullName>
    </submittedName>
</protein>
<keyword evidence="2" id="KW-0418">Kinase</keyword>
<organism evidence="4 5">
    <name type="scientific">Clostridium frigoris</name>
    <dbReference type="NCBI Taxonomy" id="205327"/>
    <lineage>
        <taxon>Bacteria</taxon>
        <taxon>Bacillati</taxon>
        <taxon>Bacillota</taxon>
        <taxon>Clostridia</taxon>
        <taxon>Eubacteriales</taxon>
        <taxon>Clostridiaceae</taxon>
        <taxon>Clostridium</taxon>
    </lineage>
</organism>